<proteinExistence type="inferred from homology"/>
<organism evidence="8 9">
    <name type="scientific">Latimeria chalumnae</name>
    <name type="common">Coelacanth</name>
    <dbReference type="NCBI Taxonomy" id="7897"/>
    <lineage>
        <taxon>Eukaryota</taxon>
        <taxon>Metazoa</taxon>
        <taxon>Chordata</taxon>
        <taxon>Craniata</taxon>
        <taxon>Vertebrata</taxon>
        <taxon>Euteleostomi</taxon>
        <taxon>Coelacanthiformes</taxon>
        <taxon>Coelacanthidae</taxon>
        <taxon>Latimeria</taxon>
    </lineage>
</organism>
<feature type="transmembrane region" description="Helical" evidence="6">
    <location>
        <begin position="96"/>
        <end position="120"/>
    </location>
</feature>
<comment type="similarity">
    <text evidence="2 6">Belongs to the PMP-22/EMP/MP20 family.</text>
</comment>
<dbReference type="KEGG" id="lcm:102349600"/>
<keyword evidence="9" id="KW-1185">Reference proteome</keyword>
<evidence type="ECO:0000256" key="2">
    <source>
        <dbReference type="ARBA" id="ARBA00006864"/>
    </source>
</evidence>
<evidence type="ECO:0000313" key="9">
    <source>
        <dbReference type="Proteomes" id="UP000008672"/>
    </source>
</evidence>
<dbReference type="InParanoid" id="H3A0U4"/>
<keyword evidence="5 6" id="KW-0472">Membrane</keyword>
<dbReference type="Ensembl" id="ENSLACT00000003295.1">
    <property type="protein sequence ID" value="ENSLACP00000003265.1"/>
    <property type="gene ID" value="ENSLACG00000002920.1"/>
</dbReference>
<reference evidence="8" key="3">
    <citation type="submission" date="2025-09" db="UniProtKB">
        <authorList>
            <consortium name="Ensembl"/>
        </authorList>
    </citation>
    <scope>IDENTIFICATION</scope>
</reference>
<reference evidence="9" key="1">
    <citation type="submission" date="2011-08" db="EMBL/GenBank/DDBJ databases">
        <title>The draft genome of Latimeria chalumnae.</title>
        <authorList>
            <person name="Di Palma F."/>
            <person name="Alfoldi J."/>
            <person name="Johnson J."/>
            <person name="Berlin A."/>
            <person name="Gnerre S."/>
            <person name="Jaffe D."/>
            <person name="MacCallum I."/>
            <person name="Young S."/>
            <person name="Walker B.J."/>
            <person name="Lander E."/>
            <person name="Lindblad-Toh K."/>
        </authorList>
    </citation>
    <scope>NUCLEOTIDE SEQUENCE [LARGE SCALE GENOMIC DNA]</scope>
    <source>
        <strain evidence="9">Wild caught</strain>
    </source>
</reference>
<feature type="transmembrane region" description="Helical" evidence="6">
    <location>
        <begin position="68"/>
        <end position="89"/>
    </location>
</feature>
<accession>H3A0U4</accession>
<keyword evidence="4 6" id="KW-1133">Transmembrane helix</keyword>
<keyword evidence="7" id="KW-0732">Signal</keyword>
<feature type="transmembrane region" description="Helical" evidence="6">
    <location>
        <begin position="132"/>
        <end position="155"/>
    </location>
</feature>
<dbReference type="PROSITE" id="PS01222">
    <property type="entry name" value="PMP22_2"/>
    <property type="match status" value="1"/>
</dbReference>
<dbReference type="InterPro" id="IPR050579">
    <property type="entry name" value="PMP-22/EMP/MP20-like"/>
</dbReference>
<dbReference type="eggNOG" id="ENOG502RZP6">
    <property type="taxonomic scope" value="Eukaryota"/>
</dbReference>
<evidence type="ECO:0000256" key="4">
    <source>
        <dbReference type="ARBA" id="ARBA00022989"/>
    </source>
</evidence>
<dbReference type="Proteomes" id="UP000008672">
    <property type="component" value="Unassembled WGS sequence"/>
</dbReference>
<evidence type="ECO:0000313" key="8">
    <source>
        <dbReference type="Ensembl" id="ENSLACP00000003265.1"/>
    </source>
</evidence>
<dbReference type="AlphaFoldDB" id="H3A0U4"/>
<keyword evidence="3 6" id="KW-0812">Transmembrane</keyword>
<dbReference type="Bgee" id="ENSLACG00000002920">
    <property type="expression patterns" value="Expressed in muscle tissue and 4 other cell types or tissues"/>
</dbReference>
<evidence type="ECO:0000256" key="5">
    <source>
        <dbReference type="ARBA" id="ARBA00023136"/>
    </source>
</evidence>
<protein>
    <submittedName>
        <fullName evidence="8">Epithelial membrane protein 3 (MAM blood group)</fullName>
    </submittedName>
</protein>
<gene>
    <name evidence="8" type="primary">EMP3</name>
</gene>
<evidence type="ECO:0000256" key="7">
    <source>
        <dbReference type="SAM" id="SignalP"/>
    </source>
</evidence>
<comment type="caution">
    <text evidence="6">Lacks conserved residue(s) required for the propagation of feature annotation.</text>
</comment>
<dbReference type="InterPro" id="IPR004031">
    <property type="entry name" value="PMP22/EMP/MP20/Claudin"/>
</dbReference>
<dbReference type="Gene3D" id="1.20.140.150">
    <property type="match status" value="1"/>
</dbReference>
<dbReference type="PANTHER" id="PTHR10671:SF8">
    <property type="entry name" value="EPITHELIAL MEMBRANE PROTEIN 3"/>
    <property type="match status" value="1"/>
</dbReference>
<dbReference type="EMBL" id="AFYH01209932">
    <property type="status" value="NOT_ANNOTATED_CDS"/>
    <property type="molecule type" value="Genomic_DNA"/>
</dbReference>
<dbReference type="GO" id="GO:0005886">
    <property type="term" value="C:plasma membrane"/>
    <property type="evidence" value="ECO:0007669"/>
    <property type="project" value="TreeGrafter"/>
</dbReference>
<dbReference type="FunCoup" id="H3A0U4">
    <property type="interactions" value="627"/>
</dbReference>
<dbReference type="HOGENOM" id="CLU_138632_1_0_1"/>
<dbReference type="EMBL" id="AFYH01209931">
    <property type="status" value="NOT_ANNOTATED_CDS"/>
    <property type="molecule type" value="Genomic_DNA"/>
</dbReference>
<dbReference type="PRINTS" id="PR01453">
    <property type="entry name" value="EPMEMFAMILY"/>
</dbReference>
<feature type="chain" id="PRO_5003579457" evidence="7">
    <location>
        <begin position="28"/>
        <end position="161"/>
    </location>
</feature>
<dbReference type="Pfam" id="PF00822">
    <property type="entry name" value="PMP22_Claudin"/>
    <property type="match status" value="1"/>
</dbReference>
<sequence length="161" mass="18329">MTFLLFGILTLHLIVLVLLYLATLEKAWWVSEGSYNENLWYDCHYNNDTDTWLCATASENEWRHAVQALMVLSVLFSSISFILFLCQLFTLKHGGLFYVTGIFQIFAGLADFTGAVIYAAHVQDFLKQTGGHFGYCFVLAWVAFPLSLASGVLYIHLRKRD</sequence>
<evidence type="ECO:0000256" key="6">
    <source>
        <dbReference type="RuleBase" id="RU363088"/>
    </source>
</evidence>
<dbReference type="EMBL" id="AFYH01209930">
    <property type="status" value="NOT_ANNOTATED_CDS"/>
    <property type="molecule type" value="Genomic_DNA"/>
</dbReference>
<dbReference type="GeneTree" id="ENSGT00950000182696"/>
<dbReference type="InterPro" id="IPR004032">
    <property type="entry name" value="PMP22_EMP_MP20"/>
</dbReference>
<dbReference type="OMA" id="CRFDNFT"/>
<comment type="subcellular location">
    <subcellularLocation>
        <location evidence="1 6">Membrane</location>
        <topology evidence="1 6">Multi-pass membrane protein</topology>
    </subcellularLocation>
</comment>
<dbReference type="PANTHER" id="PTHR10671">
    <property type="entry name" value="EPITHELIAL MEMBRANE PROTEIN-RELATED"/>
    <property type="match status" value="1"/>
</dbReference>
<dbReference type="STRING" id="7897.ENSLACP00000003265"/>
<dbReference type="GeneID" id="102349600"/>
<feature type="signal peptide" evidence="7">
    <location>
        <begin position="1"/>
        <end position="27"/>
    </location>
</feature>
<name>H3A0U4_LATCH</name>
<dbReference type="OrthoDB" id="8714888at2759"/>
<dbReference type="EMBL" id="AFYH01209933">
    <property type="status" value="NOT_ANNOTATED_CDS"/>
    <property type="molecule type" value="Genomic_DNA"/>
</dbReference>
<reference evidence="8" key="2">
    <citation type="submission" date="2025-08" db="UniProtKB">
        <authorList>
            <consortium name="Ensembl"/>
        </authorList>
    </citation>
    <scope>IDENTIFICATION</scope>
</reference>
<evidence type="ECO:0000256" key="1">
    <source>
        <dbReference type="ARBA" id="ARBA00004141"/>
    </source>
</evidence>
<evidence type="ECO:0000256" key="3">
    <source>
        <dbReference type="ARBA" id="ARBA00022692"/>
    </source>
</evidence>